<sequence length="395" mass="41842">MPWRVTSGVADIFCLHPKARAFGPDGQALPLGRIEPVIAPGPAALSSVFLTAPEMSFRVGGEGFPEGGIGWFETLTGGSTGTPRRILRRQSSWTASFAINAKLFNIAPGASVAAMGDLIHSLALYAGVEALHLGGYFHHLHRLSPKGILRALAERQITHLYATPAQLRLLAGQGASASIRHLIIGGGAMDAGLAHTLRTAFPSARITGFYGAAETSFITLSDATTPEGAAGKPYPGVTLHLRDPDPQGIGEIWVESPYLAAGYAGTQGSGRWEDGRVTAGEWGRLLPSGDLVILGRGSRRIRIADQSLFPEEVETFLLSQPGIRQAALLPQPDAARGQVPIAILQGQGQDQPLCQAIRDHFGPLAVPRRILWWAGDWPMLPSGKTDFAALAGALE</sequence>
<feature type="domain" description="AMP-binding enzyme C-terminal" evidence="2">
    <location>
        <begin position="312"/>
        <end position="384"/>
    </location>
</feature>
<dbReference type="Proteomes" id="UP000638981">
    <property type="component" value="Unassembled WGS sequence"/>
</dbReference>
<dbReference type="AlphaFoldDB" id="A0A918WJT7"/>
<reference evidence="3" key="1">
    <citation type="journal article" date="2014" name="Int. J. Syst. Evol. Microbiol.">
        <title>Complete genome sequence of Corynebacterium casei LMG S-19264T (=DSM 44701T), isolated from a smear-ripened cheese.</title>
        <authorList>
            <consortium name="US DOE Joint Genome Institute (JGI-PGF)"/>
            <person name="Walter F."/>
            <person name="Albersmeier A."/>
            <person name="Kalinowski J."/>
            <person name="Ruckert C."/>
        </authorList>
    </citation>
    <scope>NUCLEOTIDE SEQUENCE</scope>
    <source>
        <strain evidence="3">KCTC 23310</strain>
    </source>
</reference>
<name>A0A918WJT7_9RHOB</name>
<dbReference type="PANTHER" id="PTHR43767">
    <property type="entry name" value="LONG-CHAIN-FATTY-ACID--COA LIGASE"/>
    <property type="match status" value="1"/>
</dbReference>
<dbReference type="EMBL" id="BMYJ01000002">
    <property type="protein sequence ID" value="GHC49417.1"/>
    <property type="molecule type" value="Genomic_DNA"/>
</dbReference>
<dbReference type="InterPro" id="IPR000873">
    <property type="entry name" value="AMP-dep_synth/lig_dom"/>
</dbReference>
<organism evidence="3 4">
    <name type="scientific">Neogemmobacter tilapiae</name>
    <dbReference type="NCBI Taxonomy" id="875041"/>
    <lineage>
        <taxon>Bacteria</taxon>
        <taxon>Pseudomonadati</taxon>
        <taxon>Pseudomonadota</taxon>
        <taxon>Alphaproteobacteria</taxon>
        <taxon>Rhodobacterales</taxon>
        <taxon>Paracoccaceae</taxon>
        <taxon>Neogemmobacter</taxon>
    </lineage>
</organism>
<dbReference type="GO" id="GO:0016878">
    <property type="term" value="F:acid-thiol ligase activity"/>
    <property type="evidence" value="ECO:0007669"/>
    <property type="project" value="UniProtKB-ARBA"/>
</dbReference>
<dbReference type="InterPro" id="IPR042099">
    <property type="entry name" value="ANL_N_sf"/>
</dbReference>
<gene>
    <name evidence="3" type="ORF">GCM10007315_09460</name>
</gene>
<comment type="caution">
    <text evidence="3">The sequence shown here is derived from an EMBL/GenBank/DDBJ whole genome shotgun (WGS) entry which is preliminary data.</text>
</comment>
<reference evidence="3" key="2">
    <citation type="submission" date="2020-09" db="EMBL/GenBank/DDBJ databases">
        <authorList>
            <person name="Sun Q."/>
            <person name="Kim S."/>
        </authorList>
    </citation>
    <scope>NUCLEOTIDE SEQUENCE</scope>
    <source>
        <strain evidence="3">KCTC 23310</strain>
    </source>
</reference>
<dbReference type="InterPro" id="IPR045851">
    <property type="entry name" value="AMP-bd_C_sf"/>
</dbReference>
<evidence type="ECO:0000313" key="4">
    <source>
        <dbReference type="Proteomes" id="UP000638981"/>
    </source>
</evidence>
<accession>A0A918WJT7</accession>
<dbReference type="InterPro" id="IPR025110">
    <property type="entry name" value="AMP-bd_C"/>
</dbReference>
<dbReference type="PANTHER" id="PTHR43767:SF1">
    <property type="entry name" value="NONRIBOSOMAL PEPTIDE SYNTHASE PES1 (EUROFUNG)-RELATED"/>
    <property type="match status" value="1"/>
</dbReference>
<evidence type="ECO:0008006" key="5">
    <source>
        <dbReference type="Google" id="ProtNLM"/>
    </source>
</evidence>
<keyword evidence="4" id="KW-1185">Reference proteome</keyword>
<feature type="domain" description="AMP-dependent synthetase/ligase" evidence="1">
    <location>
        <begin position="76"/>
        <end position="263"/>
    </location>
</feature>
<evidence type="ECO:0000259" key="1">
    <source>
        <dbReference type="Pfam" id="PF00501"/>
    </source>
</evidence>
<dbReference type="Pfam" id="PF13193">
    <property type="entry name" value="AMP-binding_C"/>
    <property type="match status" value="1"/>
</dbReference>
<dbReference type="InterPro" id="IPR050237">
    <property type="entry name" value="ATP-dep_AMP-bd_enzyme"/>
</dbReference>
<evidence type="ECO:0000313" key="3">
    <source>
        <dbReference type="EMBL" id="GHC49417.1"/>
    </source>
</evidence>
<protein>
    <recommendedName>
        <fullName evidence="5">Long-chain fatty acid--CoA ligase</fullName>
    </recommendedName>
</protein>
<dbReference type="Gene3D" id="3.30.300.30">
    <property type="match status" value="1"/>
</dbReference>
<evidence type="ECO:0000259" key="2">
    <source>
        <dbReference type="Pfam" id="PF13193"/>
    </source>
</evidence>
<dbReference type="Pfam" id="PF00501">
    <property type="entry name" value="AMP-binding"/>
    <property type="match status" value="1"/>
</dbReference>
<proteinExistence type="predicted"/>
<dbReference type="Gene3D" id="3.40.50.12780">
    <property type="entry name" value="N-terminal domain of ligase-like"/>
    <property type="match status" value="1"/>
</dbReference>
<dbReference type="SUPFAM" id="SSF56801">
    <property type="entry name" value="Acetyl-CoA synthetase-like"/>
    <property type="match status" value="1"/>
</dbReference>